<sequence length="1006" mass="111519">MKITILPFFISLFINCQSSVVNFNHLSFQRKVNDALTAVGRTLELERSPRLAEDVDHTYGAKYELVDITTNAAIIAFMTCLEKLGLNGLILGSIVEGAGNKPLTLRFDVSTTPTFMKEVKVKVPMDRSYEETEETAGRTVTNVVKTKTLKAVRRVTEFHYDVKIEWSLSVYSGTSVDERTVLMSNKSSSVIVKQAKESSSLRISPQSYELPLTWLLKQVNLDDMASQFKVDTSRESTKTPRRNDDVDEAIVFSDRLSSWIGQIHTGLYGSLAQIEGQHDPALEKDRRGSNMSDVRSLEDPVFNPILPLMEDRPERSSETEDEVVPGCMIKIEAQSHDDSTDRNVLLSSSDLTKLTNEHARSLQGVLETCAGAFDASEYIVTTTAEIELGAVLRNLRCLSIQYEETMNYVESMMERQLVAAIGKRLTQDDLQTYVRYHDARLLQVNVGSTLNIALNSATLVQLSGNQYLHGWMNHRFGADKKNHQLVARARQFSAFILVIGTMTDGTTLNPEDAIIVQDKDELLIPLLLEEIPTAREFKDAIKSLSPEQQRFAQAYRSMQLSSSVFGVCVVQIKPQLEALLGLPADALDKEMKLTQDLMELFIEYQVPSDLLSYNGHSESAALEDKIANVKVNVKAVMDVIEYQKEKQLKDERAKADMATEAMLQERQRRAQIDGIGMVMMQQRAQIDPIDIHQFTRPLKQGAQIDPVNVQYHRRRGSASCGSFSLSNRRIAREQTSAHQSLYTPTGSFIGTVQSPQLHDEYSYMAAREAPPTAALRSAPVVASIHRSSSCDWSVGVYSSEVCGADGDDLCFSGLVADNEVASAESTDEGGRPAGRKGAADQTENESPNDVDGQGATRLVEVIWQLDQSVEGSGDAASLRSTTIKTSKSWTRNRQANLLSKPEKQGLVADDIRKEKGKAFDLLDALSRSGSLAVAHSELHVVVAMTHCFERDLMGTVIRDNVNPIEKLECSTLLLASAVHGVSAGELVPDANELRRLRTKKPRLMEG</sequence>
<dbReference type="eggNOG" id="ENOG502QTE1">
    <property type="taxonomic scope" value="Eukaryota"/>
</dbReference>
<dbReference type="Proteomes" id="UP000266841">
    <property type="component" value="Unassembled WGS sequence"/>
</dbReference>
<comment type="caution">
    <text evidence="3">The sequence shown here is derived from an EMBL/GenBank/DDBJ whole genome shotgun (WGS) entry which is preliminary data.</text>
</comment>
<evidence type="ECO:0000256" key="2">
    <source>
        <dbReference type="SAM" id="SignalP"/>
    </source>
</evidence>
<dbReference type="AlphaFoldDB" id="K0RJG3"/>
<dbReference type="EMBL" id="AGNL01036927">
    <property type="protein sequence ID" value="EJK53833.1"/>
    <property type="molecule type" value="Genomic_DNA"/>
</dbReference>
<proteinExistence type="predicted"/>
<dbReference type="OrthoDB" id="422042at2759"/>
<name>K0RJG3_THAOC</name>
<dbReference type="OMA" id="YLTWICK"/>
<feature type="signal peptide" evidence="2">
    <location>
        <begin position="1"/>
        <end position="18"/>
    </location>
</feature>
<accession>K0RJG3</accession>
<feature type="chain" id="PRO_5003839255" evidence="2">
    <location>
        <begin position="19"/>
        <end position="1006"/>
    </location>
</feature>
<keyword evidence="2" id="KW-0732">Signal</keyword>
<evidence type="ECO:0000313" key="3">
    <source>
        <dbReference type="EMBL" id="EJK53833.1"/>
    </source>
</evidence>
<reference evidence="3 4" key="1">
    <citation type="journal article" date="2012" name="Genome Biol.">
        <title>Genome and low-iron response of an oceanic diatom adapted to chronic iron limitation.</title>
        <authorList>
            <person name="Lommer M."/>
            <person name="Specht M."/>
            <person name="Roy A.S."/>
            <person name="Kraemer L."/>
            <person name="Andreson R."/>
            <person name="Gutowska M.A."/>
            <person name="Wolf J."/>
            <person name="Bergner S.V."/>
            <person name="Schilhabel M.B."/>
            <person name="Klostermeier U.C."/>
            <person name="Beiko R.G."/>
            <person name="Rosenstiel P."/>
            <person name="Hippler M."/>
            <person name="Laroche J."/>
        </authorList>
    </citation>
    <scope>NUCLEOTIDE SEQUENCE [LARGE SCALE GENOMIC DNA]</scope>
    <source>
        <strain evidence="3 4">CCMP1005</strain>
    </source>
</reference>
<evidence type="ECO:0000313" key="4">
    <source>
        <dbReference type="Proteomes" id="UP000266841"/>
    </source>
</evidence>
<protein>
    <submittedName>
        <fullName evidence="3">Uncharacterized protein</fullName>
    </submittedName>
</protein>
<keyword evidence="4" id="KW-1185">Reference proteome</keyword>
<organism evidence="3 4">
    <name type="scientific">Thalassiosira oceanica</name>
    <name type="common">Marine diatom</name>
    <dbReference type="NCBI Taxonomy" id="159749"/>
    <lineage>
        <taxon>Eukaryota</taxon>
        <taxon>Sar</taxon>
        <taxon>Stramenopiles</taxon>
        <taxon>Ochrophyta</taxon>
        <taxon>Bacillariophyta</taxon>
        <taxon>Coscinodiscophyceae</taxon>
        <taxon>Thalassiosirophycidae</taxon>
        <taxon>Thalassiosirales</taxon>
        <taxon>Thalassiosiraceae</taxon>
        <taxon>Thalassiosira</taxon>
    </lineage>
</organism>
<feature type="region of interest" description="Disordered" evidence="1">
    <location>
        <begin position="821"/>
        <end position="853"/>
    </location>
</feature>
<gene>
    <name evidence="3" type="ORF">THAOC_26650</name>
</gene>
<evidence type="ECO:0000256" key="1">
    <source>
        <dbReference type="SAM" id="MobiDB-lite"/>
    </source>
</evidence>